<dbReference type="GO" id="GO:0030170">
    <property type="term" value="F:pyridoxal phosphate binding"/>
    <property type="evidence" value="ECO:0007669"/>
    <property type="project" value="InterPro"/>
</dbReference>
<dbReference type="PANTHER" id="PTHR11808:SF90">
    <property type="entry name" value="CYSTATHIONINE GAMMA-SYNTHASE"/>
    <property type="match status" value="1"/>
</dbReference>
<comment type="cofactor">
    <cofactor evidence="1">
        <name>pyridoxal 5'-phosphate</name>
        <dbReference type="ChEBI" id="CHEBI:597326"/>
    </cofactor>
</comment>
<reference evidence="3" key="1">
    <citation type="submission" date="2019-08" db="EMBL/GenBank/DDBJ databases">
        <authorList>
            <person name="Kucharzyk K."/>
            <person name="Murdoch R.W."/>
            <person name="Higgins S."/>
            <person name="Loffler F."/>
        </authorList>
    </citation>
    <scope>NUCLEOTIDE SEQUENCE</scope>
</reference>
<accession>A0A645J0F1</accession>
<dbReference type="EC" id="2.5.1.-" evidence="3"/>
<dbReference type="InterPro" id="IPR015424">
    <property type="entry name" value="PyrdxlP-dep_Trfase"/>
</dbReference>
<dbReference type="GO" id="GO:0019346">
    <property type="term" value="P:transsulfuration"/>
    <property type="evidence" value="ECO:0007669"/>
    <property type="project" value="InterPro"/>
</dbReference>
<dbReference type="Gene3D" id="3.90.1150.10">
    <property type="entry name" value="Aspartate Aminotransferase, domain 1"/>
    <property type="match status" value="1"/>
</dbReference>
<dbReference type="SUPFAM" id="SSF53383">
    <property type="entry name" value="PLP-dependent transferases"/>
    <property type="match status" value="1"/>
</dbReference>
<dbReference type="EMBL" id="VSSQ01127851">
    <property type="protein sequence ID" value="MPN56926.1"/>
    <property type="molecule type" value="Genomic_DNA"/>
</dbReference>
<dbReference type="GO" id="GO:0016846">
    <property type="term" value="F:carbon-sulfur lyase activity"/>
    <property type="evidence" value="ECO:0007669"/>
    <property type="project" value="TreeGrafter"/>
</dbReference>
<dbReference type="InterPro" id="IPR000277">
    <property type="entry name" value="Cys/Met-Metab_PyrdxlP-dep_enz"/>
</dbReference>
<sequence length="83" mass="9016">MISFEVDGAETAERILSKVALIQYAESLGGVESLITYPMLQTHADVPKEEREAKGINERLLRLAVGLEAAGDLIADLQQAFSN</sequence>
<evidence type="ECO:0000313" key="3">
    <source>
        <dbReference type="EMBL" id="MPN56926.1"/>
    </source>
</evidence>
<comment type="caution">
    <text evidence="3">The sequence shown here is derived from an EMBL/GenBank/DDBJ whole genome shotgun (WGS) entry which is preliminary data.</text>
</comment>
<name>A0A645J0F1_9ZZZZ</name>
<keyword evidence="3" id="KW-0456">Lyase</keyword>
<keyword evidence="3" id="KW-0808">Transferase</keyword>
<dbReference type="Pfam" id="PF01053">
    <property type="entry name" value="Cys_Met_Meta_PP"/>
    <property type="match status" value="1"/>
</dbReference>
<dbReference type="InterPro" id="IPR015422">
    <property type="entry name" value="PyrdxlP-dep_Trfase_small"/>
</dbReference>
<evidence type="ECO:0000256" key="1">
    <source>
        <dbReference type="ARBA" id="ARBA00001933"/>
    </source>
</evidence>
<proteinExistence type="predicted"/>
<evidence type="ECO:0000256" key="2">
    <source>
        <dbReference type="ARBA" id="ARBA00022898"/>
    </source>
</evidence>
<protein>
    <submittedName>
        <fullName evidence="3">Cystathionine gamma-synthase/O-acetylhomoserine (Thiol)-lyase</fullName>
        <ecNumber evidence="3">2.5.1.-</ecNumber>
    </submittedName>
</protein>
<dbReference type="GO" id="GO:0005737">
    <property type="term" value="C:cytoplasm"/>
    <property type="evidence" value="ECO:0007669"/>
    <property type="project" value="TreeGrafter"/>
</dbReference>
<organism evidence="3">
    <name type="scientific">bioreactor metagenome</name>
    <dbReference type="NCBI Taxonomy" id="1076179"/>
    <lineage>
        <taxon>unclassified sequences</taxon>
        <taxon>metagenomes</taxon>
        <taxon>ecological metagenomes</taxon>
    </lineage>
</organism>
<keyword evidence="2" id="KW-0663">Pyridoxal phosphate</keyword>
<gene>
    <name evidence="3" type="primary">metI_17</name>
    <name evidence="3" type="ORF">SDC9_204619</name>
</gene>
<dbReference type="GO" id="GO:0016740">
    <property type="term" value="F:transferase activity"/>
    <property type="evidence" value="ECO:0007669"/>
    <property type="project" value="UniProtKB-KW"/>
</dbReference>
<dbReference type="PANTHER" id="PTHR11808">
    <property type="entry name" value="TRANS-SULFURATION ENZYME FAMILY MEMBER"/>
    <property type="match status" value="1"/>
</dbReference>
<dbReference type="AlphaFoldDB" id="A0A645J0F1"/>